<dbReference type="EMBL" id="UOEZ01000024">
    <property type="protein sequence ID" value="VAW35355.1"/>
    <property type="molecule type" value="Genomic_DNA"/>
</dbReference>
<dbReference type="InterPro" id="IPR019897">
    <property type="entry name" value="RidA_CS"/>
</dbReference>
<accession>A0A3B0UW22</accession>
<dbReference type="GO" id="GO:0005829">
    <property type="term" value="C:cytosol"/>
    <property type="evidence" value="ECO:0007669"/>
    <property type="project" value="TreeGrafter"/>
</dbReference>
<dbReference type="SUPFAM" id="SSF55298">
    <property type="entry name" value="YjgF-like"/>
    <property type="match status" value="1"/>
</dbReference>
<comment type="similarity">
    <text evidence="1">Belongs to the RutC family.</text>
</comment>
<dbReference type="GO" id="GO:0019239">
    <property type="term" value="F:deaminase activity"/>
    <property type="evidence" value="ECO:0007669"/>
    <property type="project" value="TreeGrafter"/>
</dbReference>
<evidence type="ECO:0000313" key="2">
    <source>
        <dbReference type="EMBL" id="VAW35355.1"/>
    </source>
</evidence>
<reference evidence="2" key="1">
    <citation type="submission" date="2018-06" db="EMBL/GenBank/DDBJ databases">
        <authorList>
            <person name="Zhirakovskaya E."/>
        </authorList>
    </citation>
    <scope>NUCLEOTIDE SEQUENCE</scope>
</reference>
<dbReference type="Pfam" id="PF01042">
    <property type="entry name" value="Ribonuc_L-PSP"/>
    <property type="match status" value="1"/>
</dbReference>
<protein>
    <submittedName>
        <fullName evidence="2">RidA/YER057c/UK114 superfamily protein</fullName>
    </submittedName>
</protein>
<dbReference type="NCBIfam" id="TIGR00004">
    <property type="entry name" value="Rid family detoxifying hydrolase"/>
    <property type="match status" value="1"/>
</dbReference>
<name>A0A3B0UW22_9ZZZZ</name>
<dbReference type="CDD" id="cd00448">
    <property type="entry name" value="YjgF_YER057c_UK114_family"/>
    <property type="match status" value="1"/>
</dbReference>
<dbReference type="InterPro" id="IPR035959">
    <property type="entry name" value="RutC-like_sf"/>
</dbReference>
<dbReference type="InterPro" id="IPR006175">
    <property type="entry name" value="YjgF/YER057c/UK114"/>
</dbReference>
<dbReference type="AlphaFoldDB" id="A0A3B0UW22"/>
<dbReference type="PANTHER" id="PTHR11803:SF39">
    <property type="entry name" value="2-IMINOBUTANOATE_2-IMINOPROPANOATE DEAMINASE"/>
    <property type="match status" value="1"/>
</dbReference>
<dbReference type="FunFam" id="3.30.1330.40:FF:000001">
    <property type="entry name" value="L-PSP family endoribonuclease"/>
    <property type="match status" value="1"/>
</dbReference>
<gene>
    <name evidence="2" type="ORF">MNBD_DELTA02-287</name>
</gene>
<dbReference type="PROSITE" id="PS01094">
    <property type="entry name" value="UPF0076"/>
    <property type="match status" value="1"/>
</dbReference>
<organism evidence="2">
    <name type="scientific">hydrothermal vent metagenome</name>
    <dbReference type="NCBI Taxonomy" id="652676"/>
    <lineage>
        <taxon>unclassified sequences</taxon>
        <taxon>metagenomes</taxon>
        <taxon>ecological metagenomes</taxon>
    </lineage>
</organism>
<dbReference type="Gene3D" id="3.30.1330.40">
    <property type="entry name" value="RutC-like"/>
    <property type="match status" value="1"/>
</dbReference>
<proteinExistence type="inferred from homology"/>
<dbReference type="PANTHER" id="PTHR11803">
    <property type="entry name" value="2-IMINOBUTANOATE/2-IMINOPROPANOATE DEAMINASE RIDA"/>
    <property type="match status" value="1"/>
</dbReference>
<dbReference type="InterPro" id="IPR006056">
    <property type="entry name" value="RidA"/>
</dbReference>
<sequence length="128" mass="13384">MEIKEVKTGKAPGAIGPYSQAVIAGGFLFVSGQIPVVPETGEVVAGSSSDQARRALINLKGVVEAAGASMNDVVRTTVYLTDLSEFASVNEVYAEFFTEPYPARASVEVSSLPKGVDVEIDCVALTET</sequence>
<evidence type="ECO:0000256" key="1">
    <source>
        <dbReference type="ARBA" id="ARBA00010552"/>
    </source>
</evidence>